<evidence type="ECO:0000256" key="2">
    <source>
        <dbReference type="ARBA" id="ARBA00023315"/>
    </source>
</evidence>
<keyword evidence="1" id="KW-0808">Transferase</keyword>
<feature type="domain" description="N-acetyltransferase" evidence="4">
    <location>
        <begin position="66"/>
        <end position="268"/>
    </location>
</feature>
<proteinExistence type="predicted"/>
<dbReference type="GO" id="GO:0004059">
    <property type="term" value="F:aralkylamine N-acetyltransferase activity"/>
    <property type="evidence" value="ECO:0007669"/>
    <property type="project" value="TreeGrafter"/>
</dbReference>
<dbReference type="GO" id="GO:0005737">
    <property type="term" value="C:cytoplasm"/>
    <property type="evidence" value="ECO:0007669"/>
    <property type="project" value="TreeGrafter"/>
</dbReference>
<dbReference type="CDD" id="cd04301">
    <property type="entry name" value="NAT_SF"/>
    <property type="match status" value="1"/>
</dbReference>
<protein>
    <recommendedName>
        <fullName evidence="4">N-acetyltransferase domain-containing protein</fullName>
    </recommendedName>
</protein>
<evidence type="ECO:0000256" key="3">
    <source>
        <dbReference type="SAM" id="MobiDB-lite"/>
    </source>
</evidence>
<dbReference type="EMBL" id="JAPEVB010000004">
    <property type="protein sequence ID" value="KAJ4390037.1"/>
    <property type="molecule type" value="Genomic_DNA"/>
</dbReference>
<dbReference type="Pfam" id="PF13673">
    <property type="entry name" value="Acetyltransf_10"/>
    <property type="match status" value="1"/>
</dbReference>
<dbReference type="InterPro" id="IPR016181">
    <property type="entry name" value="Acyl_CoA_acyltransferase"/>
</dbReference>
<keyword evidence="6" id="KW-1185">Reference proteome</keyword>
<dbReference type="Gene3D" id="3.40.630.30">
    <property type="match status" value="1"/>
</dbReference>
<comment type="caution">
    <text evidence="5">The sequence shown here is derived from an EMBL/GenBank/DDBJ whole genome shotgun (WGS) entry which is preliminary data.</text>
</comment>
<dbReference type="PANTHER" id="PTHR10908:SF0">
    <property type="entry name" value="SEROTONIN N-ACETYLTRANSFERASE"/>
    <property type="match status" value="1"/>
</dbReference>
<feature type="compositionally biased region" description="Acidic residues" evidence="3">
    <location>
        <begin position="22"/>
        <end position="32"/>
    </location>
</feature>
<sequence length="280" mass="30433">MTPDNRDGPVSIQAAADKNEQAIDEEDSDVDDDFAQLQRIQSAKRREDKQQKPRIQELLDPFPFAPNIRPLGTSDLRSAIALENAAFTDPQHRASSEKIEYRLTTCPELSLGVFQTVVPGQIKDVDMFPALDFAHSVETKRPDGAKSVLIAHIIATASNSTVVTDKTMDIPANWKGVKGNGELGHLEGGRVICMHSLAVAPKMQGCGLGKLVIKSFLQQMKTIGSERVALICQDYLVTYYERFGFKHVGKSNAKFGGGGWHNMIFDLGGGAAPCTSSSSS</sequence>
<feature type="region of interest" description="Disordered" evidence="3">
    <location>
        <begin position="1"/>
        <end position="32"/>
    </location>
</feature>
<organism evidence="5 6">
    <name type="scientific">Gnomoniopsis smithogilvyi</name>
    <dbReference type="NCBI Taxonomy" id="1191159"/>
    <lineage>
        <taxon>Eukaryota</taxon>
        <taxon>Fungi</taxon>
        <taxon>Dikarya</taxon>
        <taxon>Ascomycota</taxon>
        <taxon>Pezizomycotina</taxon>
        <taxon>Sordariomycetes</taxon>
        <taxon>Sordariomycetidae</taxon>
        <taxon>Diaporthales</taxon>
        <taxon>Gnomoniaceae</taxon>
        <taxon>Gnomoniopsis</taxon>
    </lineage>
</organism>
<reference evidence="5" key="1">
    <citation type="submission" date="2022-10" db="EMBL/GenBank/DDBJ databases">
        <title>Tapping the CABI collections for fungal endophytes: first genome assemblies for Collariella, Neodidymelliopsis, Ascochyta clinopodiicola, Didymella pomorum, Didymosphaeria variabile, Neocosmospora piperis and Neocucurbitaria cava.</title>
        <authorList>
            <person name="Hill R."/>
        </authorList>
    </citation>
    <scope>NUCLEOTIDE SEQUENCE</scope>
    <source>
        <strain evidence="5">IMI 355082</strain>
    </source>
</reference>
<accession>A0A9W9CWQ9</accession>
<evidence type="ECO:0000313" key="5">
    <source>
        <dbReference type="EMBL" id="KAJ4390037.1"/>
    </source>
</evidence>
<dbReference type="PROSITE" id="PS51186">
    <property type="entry name" value="GNAT"/>
    <property type="match status" value="1"/>
</dbReference>
<name>A0A9W9CWQ9_9PEZI</name>
<dbReference type="OrthoDB" id="30840at2759"/>
<dbReference type="InterPro" id="IPR000182">
    <property type="entry name" value="GNAT_dom"/>
</dbReference>
<evidence type="ECO:0000256" key="1">
    <source>
        <dbReference type="ARBA" id="ARBA00022679"/>
    </source>
</evidence>
<dbReference type="Proteomes" id="UP001140453">
    <property type="component" value="Unassembled WGS sequence"/>
</dbReference>
<dbReference type="SUPFAM" id="SSF55729">
    <property type="entry name" value="Acyl-CoA N-acyltransferases (Nat)"/>
    <property type="match status" value="1"/>
</dbReference>
<keyword evidence="2" id="KW-0012">Acyltransferase</keyword>
<gene>
    <name evidence="5" type="ORF">N0V93_007510</name>
</gene>
<dbReference type="PANTHER" id="PTHR10908">
    <property type="entry name" value="SEROTONIN N-ACETYLTRANSFERASE"/>
    <property type="match status" value="1"/>
</dbReference>
<dbReference type="AlphaFoldDB" id="A0A9W9CWQ9"/>
<dbReference type="InterPro" id="IPR051635">
    <property type="entry name" value="SNAT-like"/>
</dbReference>
<evidence type="ECO:0000259" key="4">
    <source>
        <dbReference type="PROSITE" id="PS51186"/>
    </source>
</evidence>
<evidence type="ECO:0000313" key="6">
    <source>
        <dbReference type="Proteomes" id="UP001140453"/>
    </source>
</evidence>